<keyword evidence="8" id="KW-1185">Reference proteome</keyword>
<accession>A0AAD3XRM5</accession>
<dbReference type="GO" id="GO:0004521">
    <property type="term" value="F:RNA endonuclease activity"/>
    <property type="evidence" value="ECO:0007669"/>
    <property type="project" value="TreeGrafter"/>
</dbReference>
<keyword evidence="3" id="KW-0690">Ribosome biogenesis</keyword>
<dbReference type="InterPro" id="IPR020719">
    <property type="entry name" value="RNA3'_term_phos_cycl-like_CS"/>
</dbReference>
<dbReference type="InterPro" id="IPR023797">
    <property type="entry name" value="RNA3'_phos_cyclase_dom"/>
</dbReference>
<comment type="subcellular location">
    <subcellularLocation>
        <location evidence="1">Nucleus</location>
        <location evidence="1">Nucleolus</location>
    </subcellularLocation>
</comment>
<evidence type="ECO:0000259" key="5">
    <source>
        <dbReference type="Pfam" id="PF01137"/>
    </source>
</evidence>
<dbReference type="NCBIfam" id="TIGR03400">
    <property type="entry name" value="18S_RNA_Rcl1p"/>
    <property type="match status" value="1"/>
</dbReference>
<evidence type="ECO:0000256" key="4">
    <source>
        <dbReference type="ARBA" id="ARBA00023242"/>
    </source>
</evidence>
<dbReference type="Pfam" id="PF05189">
    <property type="entry name" value="RTC_insert"/>
    <property type="match status" value="1"/>
</dbReference>
<evidence type="ECO:0000256" key="3">
    <source>
        <dbReference type="ARBA" id="ARBA00022517"/>
    </source>
</evidence>
<dbReference type="InterPro" id="IPR000228">
    <property type="entry name" value="RNA3'_term_phos_cyc"/>
</dbReference>
<proteinExistence type="inferred from homology"/>
<sequence>MERICDDCIVKINETGTKVKYKPGIVNGGKRLEHDCGVSRSIGYFLEPLLVLGLFAKNPLSIRLKGITNDSKDPSIDTFMSTTLALLRRFGVPSEGLELKIECRGVPPRGGGAVVLSVPIVRTSLTPVIWTDEGMVKRIRGVTFSTRVSTQFELSMIHSARGVFNRLLPDVHISTDHKVGEQAGNSPGYGISLVAETTSGCFISADTAISYGIREETGEIEDDDRKDLMPAEDVGNQIASILLEEIEQGGVVDSTHHGLLFLLCALCPQDISKVRVGKLSPYGIQSLKLIRDFLGVKFDIKPDPASGTVILKCIGLSFRISSERTTWSNEMQTSKLACWNNLFSDTSLQTSKPITNCWLICRLTMLDGYNGQAILKMCC</sequence>
<dbReference type="SUPFAM" id="SSF55205">
    <property type="entry name" value="EPT/RTPC-like"/>
    <property type="match status" value="1"/>
</dbReference>
<evidence type="ECO:0000259" key="6">
    <source>
        <dbReference type="Pfam" id="PF05189"/>
    </source>
</evidence>
<dbReference type="PANTHER" id="PTHR11096:SF1">
    <property type="entry name" value="RNA 3'-TERMINAL PHOSPHATE CYCLASE-LIKE PROTEIN"/>
    <property type="match status" value="1"/>
</dbReference>
<dbReference type="Pfam" id="PF01137">
    <property type="entry name" value="RTC"/>
    <property type="match status" value="1"/>
</dbReference>
<reference evidence="7" key="1">
    <citation type="submission" date="2023-05" db="EMBL/GenBank/DDBJ databases">
        <title>Nepenthes gracilis genome sequencing.</title>
        <authorList>
            <person name="Fukushima K."/>
        </authorList>
    </citation>
    <scope>NUCLEOTIDE SEQUENCE</scope>
    <source>
        <strain evidence="7">SING2019-196</strain>
    </source>
</reference>
<evidence type="ECO:0000313" key="8">
    <source>
        <dbReference type="Proteomes" id="UP001279734"/>
    </source>
</evidence>
<dbReference type="InterPro" id="IPR037136">
    <property type="entry name" value="RNA3'_phos_cyclase_dom_sf"/>
</dbReference>
<feature type="domain" description="RNA 3'-terminal phosphate cyclase insert" evidence="6">
    <location>
        <begin position="131"/>
        <end position="247"/>
    </location>
</feature>
<dbReference type="PROSITE" id="PS01287">
    <property type="entry name" value="RTC"/>
    <property type="match status" value="1"/>
</dbReference>
<name>A0AAD3XRM5_NEPGR</name>
<gene>
    <name evidence="7" type="ORF">Nepgr_016000</name>
</gene>
<feature type="domain" description="RNA 3'-terminal phosphate cyclase" evidence="5">
    <location>
        <begin position="2"/>
        <end position="300"/>
    </location>
</feature>
<dbReference type="InterPro" id="IPR013791">
    <property type="entry name" value="RNA3'-term_phos_cycl_insert"/>
</dbReference>
<dbReference type="InterPro" id="IPR016443">
    <property type="entry name" value="RNA3'_term_phos_cyc_type_2"/>
</dbReference>
<dbReference type="EMBL" id="BSYO01000013">
    <property type="protein sequence ID" value="GMH14159.1"/>
    <property type="molecule type" value="Genomic_DNA"/>
</dbReference>
<comment type="similarity">
    <text evidence="2">Belongs to the RNA 3'-terminal cyclase family. Type 2 subfamily.</text>
</comment>
<dbReference type="AlphaFoldDB" id="A0AAD3XRM5"/>
<protein>
    <recommendedName>
        <fullName evidence="9">RNA 3'-terminal phosphate cyclase-like protein</fullName>
    </recommendedName>
</protein>
<evidence type="ECO:0000313" key="7">
    <source>
        <dbReference type="EMBL" id="GMH14159.1"/>
    </source>
</evidence>
<dbReference type="Gene3D" id="3.30.360.20">
    <property type="entry name" value="RNA 3'-terminal phosphate cyclase, insert domain"/>
    <property type="match status" value="1"/>
</dbReference>
<evidence type="ECO:0008006" key="9">
    <source>
        <dbReference type="Google" id="ProtNLM"/>
    </source>
</evidence>
<organism evidence="7 8">
    <name type="scientific">Nepenthes gracilis</name>
    <name type="common">Slender pitcher plant</name>
    <dbReference type="NCBI Taxonomy" id="150966"/>
    <lineage>
        <taxon>Eukaryota</taxon>
        <taxon>Viridiplantae</taxon>
        <taxon>Streptophyta</taxon>
        <taxon>Embryophyta</taxon>
        <taxon>Tracheophyta</taxon>
        <taxon>Spermatophyta</taxon>
        <taxon>Magnoliopsida</taxon>
        <taxon>eudicotyledons</taxon>
        <taxon>Gunneridae</taxon>
        <taxon>Pentapetalae</taxon>
        <taxon>Caryophyllales</taxon>
        <taxon>Nepenthaceae</taxon>
        <taxon>Nepenthes</taxon>
    </lineage>
</organism>
<dbReference type="GO" id="GO:0000479">
    <property type="term" value="P:endonucleolytic cleavage of tricistronic rRNA transcript (SSU-rRNA, 5.8S rRNA, LSU-rRNA)"/>
    <property type="evidence" value="ECO:0007669"/>
    <property type="project" value="TreeGrafter"/>
</dbReference>
<keyword evidence="4" id="KW-0539">Nucleus</keyword>
<dbReference type="GO" id="GO:0005730">
    <property type="term" value="C:nucleolus"/>
    <property type="evidence" value="ECO:0007669"/>
    <property type="project" value="UniProtKB-SubCell"/>
</dbReference>
<dbReference type="Gene3D" id="3.65.10.20">
    <property type="entry name" value="RNA 3'-terminal phosphate cyclase domain"/>
    <property type="match status" value="1"/>
</dbReference>
<dbReference type="PANTHER" id="PTHR11096">
    <property type="entry name" value="RNA 3' TERMINAL PHOSPHATE CYCLASE"/>
    <property type="match status" value="1"/>
</dbReference>
<evidence type="ECO:0000256" key="1">
    <source>
        <dbReference type="ARBA" id="ARBA00004604"/>
    </source>
</evidence>
<dbReference type="InterPro" id="IPR013792">
    <property type="entry name" value="RNA3'P_cycl/enolpyr_Trfase_a/b"/>
</dbReference>
<dbReference type="InterPro" id="IPR036553">
    <property type="entry name" value="RPTC_insert"/>
</dbReference>
<dbReference type="FunFam" id="3.30.360.20:FF:000001">
    <property type="entry name" value="RNA terminal phosphate cyclase-like 1"/>
    <property type="match status" value="1"/>
</dbReference>
<dbReference type="Proteomes" id="UP001279734">
    <property type="component" value="Unassembled WGS sequence"/>
</dbReference>
<comment type="caution">
    <text evidence="7">The sequence shown here is derived from an EMBL/GenBank/DDBJ whole genome shotgun (WGS) entry which is preliminary data.</text>
</comment>
<evidence type="ECO:0000256" key="2">
    <source>
        <dbReference type="ARBA" id="ARBA00007089"/>
    </source>
</evidence>